<evidence type="ECO:0000313" key="1">
    <source>
        <dbReference type="EMBL" id="NRS94189.1"/>
    </source>
</evidence>
<sequence length="261" mass="30874">MGIEFFHSLTLPVILKKTEIQMNFFRKIKDIIERRKAINEIYDDIKNLDEVLLEKRLEILNEIATPKFSEIGLNNWNGKYLWFNNFNEDGIKFVVEYNVFKGFGGSFSFGICYDFIPTISSQNKLTHHKTDKSTKIIYYKRLEGWQKSYENNSPINPDKISTVNEEKFRKSLNNVLENNVPKLKKWFEENKTIEQNITSLSSEIKNPTYEIGMRIISFEYILSFINAKKNDFDSAELWINKHFENRNNEAEKNLILDKLKA</sequence>
<dbReference type="AlphaFoldDB" id="A0A8J8KCZ3"/>
<comment type="caution">
    <text evidence="1">The sequence shown here is derived from an EMBL/GenBank/DDBJ whole genome shotgun (WGS) entry which is preliminary data.</text>
</comment>
<dbReference type="RefSeq" id="WP_173780703.1">
    <property type="nucleotide sequence ID" value="NZ_JABSNO010000066.1"/>
</dbReference>
<keyword evidence="2" id="KW-1185">Reference proteome</keyword>
<dbReference type="Proteomes" id="UP000610746">
    <property type="component" value="Unassembled WGS sequence"/>
</dbReference>
<proteinExistence type="predicted"/>
<name>A0A8J8KCZ3_9FLAO</name>
<gene>
    <name evidence="1" type="ORF">HNQ03_003295</name>
</gene>
<reference evidence="1" key="1">
    <citation type="submission" date="2020-05" db="EMBL/GenBank/DDBJ databases">
        <title>Genomic Encyclopedia of Type Strains, Phase IV (KMG-V): Genome sequencing to study the core and pangenomes of soil and plant-associated prokaryotes.</title>
        <authorList>
            <person name="Whitman W."/>
        </authorList>
    </citation>
    <scope>NUCLEOTIDE SEQUENCE</scope>
    <source>
        <strain evidence="1">16F</strain>
    </source>
</reference>
<dbReference type="EMBL" id="JABSNO010000066">
    <property type="protein sequence ID" value="NRS94189.1"/>
    <property type="molecule type" value="Genomic_DNA"/>
</dbReference>
<organism evidence="1 2">
    <name type="scientific">Frigoriflavimonas asaccharolytica</name>
    <dbReference type="NCBI Taxonomy" id="2735899"/>
    <lineage>
        <taxon>Bacteria</taxon>
        <taxon>Pseudomonadati</taxon>
        <taxon>Bacteroidota</taxon>
        <taxon>Flavobacteriia</taxon>
        <taxon>Flavobacteriales</taxon>
        <taxon>Weeksellaceae</taxon>
        <taxon>Frigoriflavimonas</taxon>
    </lineage>
</organism>
<evidence type="ECO:0000313" key="2">
    <source>
        <dbReference type="Proteomes" id="UP000610746"/>
    </source>
</evidence>
<accession>A0A8J8KCZ3</accession>
<protein>
    <submittedName>
        <fullName evidence="1">Uncharacterized protein</fullName>
    </submittedName>
</protein>